<dbReference type="AlphaFoldDB" id="A0A382JXR6"/>
<reference evidence="1" key="1">
    <citation type="submission" date="2018-05" db="EMBL/GenBank/DDBJ databases">
        <authorList>
            <person name="Lanie J.A."/>
            <person name="Ng W.-L."/>
            <person name="Kazmierczak K.M."/>
            <person name="Andrzejewski T.M."/>
            <person name="Davidsen T.M."/>
            <person name="Wayne K.J."/>
            <person name="Tettelin H."/>
            <person name="Glass J.I."/>
            <person name="Rusch D."/>
            <person name="Podicherti R."/>
            <person name="Tsui H.-C.T."/>
            <person name="Winkler M.E."/>
        </authorList>
    </citation>
    <scope>NUCLEOTIDE SEQUENCE</scope>
</reference>
<proteinExistence type="predicted"/>
<sequence length="42" mass="4396">AAARKSRHDPHRTFFALIPALDTNQGLTSAAEVVAKTGSASM</sequence>
<feature type="non-terminal residue" evidence="1">
    <location>
        <position position="1"/>
    </location>
</feature>
<protein>
    <submittedName>
        <fullName evidence="1">Uncharacterized protein</fullName>
    </submittedName>
</protein>
<evidence type="ECO:0000313" key="1">
    <source>
        <dbReference type="EMBL" id="SVC17294.1"/>
    </source>
</evidence>
<accession>A0A382JXR6</accession>
<dbReference type="EMBL" id="UINC01077295">
    <property type="protein sequence ID" value="SVC17294.1"/>
    <property type="molecule type" value="Genomic_DNA"/>
</dbReference>
<name>A0A382JXR6_9ZZZZ</name>
<gene>
    <name evidence="1" type="ORF">METZ01_LOCUS270148</name>
</gene>
<organism evidence="1">
    <name type="scientific">marine metagenome</name>
    <dbReference type="NCBI Taxonomy" id="408172"/>
    <lineage>
        <taxon>unclassified sequences</taxon>
        <taxon>metagenomes</taxon>
        <taxon>ecological metagenomes</taxon>
    </lineage>
</organism>